<geneLocation type="plasmid" evidence="2 3">
    <name>unnamed1</name>
</geneLocation>
<evidence type="ECO:0000259" key="1">
    <source>
        <dbReference type="Pfam" id="PF13439"/>
    </source>
</evidence>
<keyword evidence="2" id="KW-0808">Transferase</keyword>
<reference evidence="2 3" key="1">
    <citation type="journal article" date="2023" name="Limnol Oceanogr Lett">
        <title>Environmental adaptations by the intertidal Antarctic cyanobacterium Halotia branconii CENA392 as revealed using long-read genome sequencing.</title>
        <authorList>
            <person name="Dextro R.B."/>
            <person name="Delbaje E."/>
            <person name="Freitas P.N.N."/>
            <person name="Geraldes V."/>
            <person name="Pinto E."/>
            <person name="Long P.F."/>
            <person name="Fiore M.F."/>
        </authorList>
    </citation>
    <scope>NUCLEOTIDE SEQUENCE [LARGE SCALE GENOMIC DNA]</scope>
    <source>
        <strain evidence="2 3">CENA392</strain>
        <plasmid evidence="2 3">unnamed1</plasmid>
    </source>
</reference>
<keyword evidence="2" id="KW-0614">Plasmid</keyword>
<protein>
    <submittedName>
        <fullName evidence="2">Glycosyltransferase family 4 protein</fullName>
        <ecNumber evidence="2">2.4.-.-</ecNumber>
    </submittedName>
</protein>
<accession>A0AAJ6NYU9</accession>
<dbReference type="GO" id="GO:0016757">
    <property type="term" value="F:glycosyltransferase activity"/>
    <property type="evidence" value="ECO:0007669"/>
    <property type="project" value="UniProtKB-KW"/>
</dbReference>
<organism evidence="2 3">
    <name type="scientific">Halotia branconii CENA392</name>
    <dbReference type="NCBI Taxonomy" id="1539056"/>
    <lineage>
        <taxon>Bacteria</taxon>
        <taxon>Bacillati</taxon>
        <taxon>Cyanobacteriota</taxon>
        <taxon>Cyanophyceae</taxon>
        <taxon>Nostocales</taxon>
        <taxon>Nodulariaceae</taxon>
        <taxon>Halotia</taxon>
    </lineage>
</organism>
<dbReference type="EMBL" id="CP124544">
    <property type="protein sequence ID" value="WGV29004.1"/>
    <property type="molecule type" value="Genomic_DNA"/>
</dbReference>
<keyword evidence="2" id="KW-0328">Glycosyltransferase</keyword>
<dbReference type="Pfam" id="PF13439">
    <property type="entry name" value="Glyco_transf_4"/>
    <property type="match status" value="1"/>
</dbReference>
<dbReference type="Gene3D" id="3.40.50.2000">
    <property type="entry name" value="Glycogen Phosphorylase B"/>
    <property type="match status" value="2"/>
</dbReference>
<dbReference type="CDD" id="cd03801">
    <property type="entry name" value="GT4_PimA-like"/>
    <property type="match status" value="1"/>
</dbReference>
<name>A0AAJ6NYU9_9CYAN</name>
<dbReference type="KEGG" id="hbq:QI031_31075"/>
<dbReference type="PANTHER" id="PTHR12526">
    <property type="entry name" value="GLYCOSYLTRANSFERASE"/>
    <property type="match status" value="1"/>
</dbReference>
<proteinExistence type="predicted"/>
<dbReference type="Proteomes" id="UP001223520">
    <property type="component" value="Plasmid unnamed1"/>
</dbReference>
<dbReference type="AlphaFoldDB" id="A0AAJ6NYU9"/>
<gene>
    <name evidence="2" type="ORF">QI031_31075</name>
</gene>
<dbReference type="EC" id="2.4.-.-" evidence="2"/>
<feature type="domain" description="Glycosyltransferase subfamily 4-like N-terminal" evidence="1">
    <location>
        <begin position="25"/>
        <end position="201"/>
    </location>
</feature>
<dbReference type="SUPFAM" id="SSF53756">
    <property type="entry name" value="UDP-Glycosyltransferase/glycogen phosphorylase"/>
    <property type="match status" value="1"/>
</dbReference>
<dbReference type="InterPro" id="IPR028098">
    <property type="entry name" value="Glyco_trans_4-like_N"/>
</dbReference>
<sequence>MKSLRILLVINSPPIPFGNADARWYYVLLKGLVEKGHHVTAFATSSKSEDIAKAQALFPSPNYDLRCYLIPKQSTGIMAKIKTIRQPYSYIFSQELRQDLATELTKPYDILHLEQLWSGWLGLQHRKRAVANVHYLFSLDGAFEYNNSLETHFRRFFTYQAEQKLLKAFPRIITLSERLAKHIQQVNSQAQIYTVPLGIDFSLYPFAEKKQLNQQPTVGLIGGFNWTPSYSAAERLINKLWPEIKRRVPNAKLQIVGRSAKNALAAFSHIKDLEIHQDVPDTLPYFANTDVMLYAPLAGSGMKVKVMEAFALGTPVVTNSDGIEGIPACDGIHAGICEDDEGLIKRTVELLENTFLQDKLRLKARQLIEEYCSPQVTVEQIEQIYQIINSNLL</sequence>
<dbReference type="RefSeq" id="WP_281486206.1">
    <property type="nucleotide sequence ID" value="NZ_CP124544.1"/>
</dbReference>
<evidence type="ECO:0000313" key="2">
    <source>
        <dbReference type="EMBL" id="WGV29004.1"/>
    </source>
</evidence>
<dbReference type="Pfam" id="PF13692">
    <property type="entry name" value="Glyco_trans_1_4"/>
    <property type="match status" value="1"/>
</dbReference>
<keyword evidence="3" id="KW-1185">Reference proteome</keyword>
<evidence type="ECO:0000313" key="3">
    <source>
        <dbReference type="Proteomes" id="UP001223520"/>
    </source>
</evidence>